<protein>
    <recommendedName>
        <fullName evidence="3">PilZ domain-containing protein</fullName>
    </recommendedName>
</protein>
<organism evidence="1 2">
    <name type="scientific">Actinoplanes auranticolor</name>
    <dbReference type="NCBI Taxonomy" id="47988"/>
    <lineage>
        <taxon>Bacteria</taxon>
        <taxon>Bacillati</taxon>
        <taxon>Actinomycetota</taxon>
        <taxon>Actinomycetes</taxon>
        <taxon>Micromonosporales</taxon>
        <taxon>Micromonosporaceae</taxon>
        <taxon>Actinoplanes</taxon>
    </lineage>
</organism>
<evidence type="ECO:0000313" key="1">
    <source>
        <dbReference type="EMBL" id="GIM63604.1"/>
    </source>
</evidence>
<name>A0A919S4G6_9ACTN</name>
<dbReference type="AlphaFoldDB" id="A0A919S4G6"/>
<gene>
    <name evidence="1" type="ORF">Aau02nite_05110</name>
</gene>
<accession>A0A919S4G6</accession>
<sequence length="212" mass="22977">MPISGIAMTTTVLLPDAGSYVEMTASDEQASRVRVVHAEGKGLTLSAPLVAVPVVGADVTLRWSAAPRGRYALTCAVLEVAENRLQVEARGEPLVEQQRHFVRGGGGEQVIMHRVGFPDTNGWIRDISEHSMRAHFEGTNVRDGEDLQLRIALGSETIDVAATASKVEALAQQVPPGPMSVELVAIFNATEAQARVIRRYVMRQQLLSRTRA</sequence>
<dbReference type="EMBL" id="BOQL01000005">
    <property type="protein sequence ID" value="GIM63604.1"/>
    <property type="molecule type" value="Genomic_DNA"/>
</dbReference>
<evidence type="ECO:0000313" key="2">
    <source>
        <dbReference type="Proteomes" id="UP000681340"/>
    </source>
</evidence>
<keyword evidence="2" id="KW-1185">Reference proteome</keyword>
<reference evidence="1" key="1">
    <citation type="submission" date="2021-03" db="EMBL/GenBank/DDBJ databases">
        <title>Whole genome shotgun sequence of Actinoplanes auranticolor NBRC 12245.</title>
        <authorList>
            <person name="Komaki H."/>
            <person name="Tamura T."/>
        </authorList>
    </citation>
    <scope>NUCLEOTIDE SEQUENCE</scope>
    <source>
        <strain evidence="1">NBRC 12245</strain>
    </source>
</reference>
<comment type="caution">
    <text evidence="1">The sequence shown here is derived from an EMBL/GenBank/DDBJ whole genome shotgun (WGS) entry which is preliminary data.</text>
</comment>
<proteinExistence type="predicted"/>
<dbReference type="Proteomes" id="UP000681340">
    <property type="component" value="Unassembled WGS sequence"/>
</dbReference>
<evidence type="ECO:0008006" key="3">
    <source>
        <dbReference type="Google" id="ProtNLM"/>
    </source>
</evidence>